<dbReference type="Pfam" id="PF00240">
    <property type="entry name" value="ubiquitin"/>
    <property type="match status" value="1"/>
</dbReference>
<reference evidence="3" key="1">
    <citation type="submission" date="2021-01" db="EMBL/GenBank/DDBJ databases">
        <authorList>
            <person name="Corre E."/>
            <person name="Pelletier E."/>
            <person name="Niang G."/>
            <person name="Scheremetjew M."/>
            <person name="Finn R."/>
            <person name="Kale V."/>
            <person name="Holt S."/>
            <person name="Cochrane G."/>
            <person name="Meng A."/>
            <person name="Brown T."/>
            <person name="Cohen L."/>
        </authorList>
    </citation>
    <scope>NUCLEOTIDE SEQUENCE</scope>
    <source>
        <strain evidence="3">SAG 11-49</strain>
    </source>
</reference>
<dbReference type="AlphaFoldDB" id="A0A7S0X2D4"/>
<feature type="compositionally biased region" description="Basic and acidic residues" evidence="1">
    <location>
        <begin position="7"/>
        <end position="26"/>
    </location>
</feature>
<dbReference type="PANTHER" id="PTHR41749">
    <property type="entry name" value="UBIQUITIN-LIKE DOMAIN-CONTAINING PROTEIN"/>
    <property type="match status" value="1"/>
</dbReference>
<protein>
    <recommendedName>
        <fullName evidence="2">Ubiquitin-like domain-containing protein</fullName>
    </recommendedName>
</protein>
<feature type="domain" description="Ubiquitin-like" evidence="2">
    <location>
        <begin position="29"/>
        <end position="87"/>
    </location>
</feature>
<evidence type="ECO:0000313" key="3">
    <source>
        <dbReference type="EMBL" id="CAD8695717.1"/>
    </source>
</evidence>
<dbReference type="PANTHER" id="PTHR41749:SF1">
    <property type="entry name" value="UBIQUITIN-LIKE DOMAIN-CONTAINING PROTEIN"/>
    <property type="match status" value="1"/>
</dbReference>
<dbReference type="SMART" id="SM00213">
    <property type="entry name" value="UBQ"/>
    <property type="match status" value="1"/>
</dbReference>
<dbReference type="InterPro" id="IPR029071">
    <property type="entry name" value="Ubiquitin-like_domsf"/>
</dbReference>
<dbReference type="CDD" id="cd17039">
    <property type="entry name" value="Ubl_ubiquitin_like"/>
    <property type="match status" value="1"/>
</dbReference>
<dbReference type="Gene3D" id="3.10.20.90">
    <property type="entry name" value="Phosphatidylinositol 3-kinase Catalytic Subunit, Chain A, domain 1"/>
    <property type="match status" value="1"/>
</dbReference>
<evidence type="ECO:0000256" key="1">
    <source>
        <dbReference type="SAM" id="MobiDB-lite"/>
    </source>
</evidence>
<feature type="region of interest" description="Disordered" evidence="1">
    <location>
        <begin position="1"/>
        <end position="26"/>
    </location>
</feature>
<proteinExistence type="predicted"/>
<evidence type="ECO:0000259" key="2">
    <source>
        <dbReference type="PROSITE" id="PS50053"/>
    </source>
</evidence>
<accession>A0A7S0X2D4</accession>
<sequence length="103" mass="11108">MNLDNLEETRAHSAATKEAEQRAEAGEDVVLHLRLPDGATITIRQPAGVTVAYVKLLVEQQTGIPVAQQTLQLNGKALLDPFSLCDYPAMQPGSSAQLDVLVR</sequence>
<dbReference type="EMBL" id="HBFB01035444">
    <property type="protein sequence ID" value="CAD8695717.1"/>
    <property type="molecule type" value="Transcribed_RNA"/>
</dbReference>
<organism evidence="3">
    <name type="scientific">Chlamydomonas leiostraca</name>
    <dbReference type="NCBI Taxonomy" id="1034604"/>
    <lineage>
        <taxon>Eukaryota</taxon>
        <taxon>Viridiplantae</taxon>
        <taxon>Chlorophyta</taxon>
        <taxon>core chlorophytes</taxon>
        <taxon>Chlorophyceae</taxon>
        <taxon>CS clade</taxon>
        <taxon>Chlamydomonadales</taxon>
        <taxon>Chlamydomonadaceae</taxon>
        <taxon>Chlamydomonas</taxon>
    </lineage>
</organism>
<dbReference type="PROSITE" id="PS50053">
    <property type="entry name" value="UBIQUITIN_2"/>
    <property type="match status" value="1"/>
</dbReference>
<dbReference type="InterPro" id="IPR000626">
    <property type="entry name" value="Ubiquitin-like_dom"/>
</dbReference>
<dbReference type="SUPFAM" id="SSF54236">
    <property type="entry name" value="Ubiquitin-like"/>
    <property type="match status" value="1"/>
</dbReference>
<name>A0A7S0X2D4_9CHLO</name>
<gene>
    <name evidence="3" type="ORF">CLEI1391_LOCUS19903</name>
</gene>